<feature type="signal peptide" evidence="4">
    <location>
        <begin position="1"/>
        <end position="42"/>
    </location>
</feature>
<keyword evidence="1 4" id="KW-0732">Signal</keyword>
<dbReference type="GO" id="GO:0031317">
    <property type="term" value="C:tripartite ATP-independent periplasmic transporter complex"/>
    <property type="evidence" value="ECO:0007669"/>
    <property type="project" value="InterPro"/>
</dbReference>
<dbReference type="CDD" id="cd13604">
    <property type="entry name" value="PBP2_TRAP_ketoacid_lactate_like"/>
    <property type="match status" value="1"/>
</dbReference>
<feature type="binding site" evidence="3">
    <location>
        <position position="228"/>
    </location>
    <ligand>
        <name>Na(+)</name>
        <dbReference type="ChEBI" id="CHEBI:29101"/>
    </ligand>
</feature>
<dbReference type="PROSITE" id="PS51318">
    <property type="entry name" value="TAT"/>
    <property type="match status" value="1"/>
</dbReference>
<feature type="binding site" evidence="2">
    <location>
        <position position="169"/>
    </location>
    <ligand>
        <name>substrate</name>
    </ligand>
</feature>
<dbReference type="PIRSF" id="PIRSF039026">
    <property type="entry name" value="SiaP"/>
    <property type="match status" value="1"/>
</dbReference>
<evidence type="ECO:0000256" key="2">
    <source>
        <dbReference type="PIRSR" id="PIRSR039026-1"/>
    </source>
</evidence>
<dbReference type="Gene3D" id="3.40.190.170">
    <property type="entry name" value="Bacterial extracellular solute-binding protein, family 7"/>
    <property type="match status" value="1"/>
</dbReference>
<evidence type="ECO:0000256" key="1">
    <source>
        <dbReference type="ARBA" id="ARBA00022729"/>
    </source>
</evidence>
<feature type="chain" id="PRO_5002798804" evidence="4">
    <location>
        <begin position="43"/>
        <end position="381"/>
    </location>
</feature>
<dbReference type="InterPro" id="IPR018389">
    <property type="entry name" value="DctP_fam"/>
</dbReference>
<reference evidence="5" key="1">
    <citation type="journal article" date="2008" name="ISME J.">
        <title>Genomic patterns of recombination, clonal divergence and environment in marine microbial populations.</title>
        <authorList>
            <person name="Konstantinidis K.T."/>
            <person name="Delong E.F."/>
        </authorList>
    </citation>
    <scope>NUCLEOTIDE SEQUENCE</scope>
</reference>
<accession>B3TCR0</accession>
<evidence type="ECO:0000256" key="3">
    <source>
        <dbReference type="PIRSR" id="PIRSR039026-2"/>
    </source>
</evidence>
<dbReference type="InterPro" id="IPR026289">
    <property type="entry name" value="SBP_TakP-like"/>
</dbReference>
<dbReference type="Pfam" id="PF03480">
    <property type="entry name" value="DctP"/>
    <property type="match status" value="1"/>
</dbReference>
<protein>
    <submittedName>
        <fullName evidence="5">Putative bacterial extracellular solute-binding protein, family 7</fullName>
    </submittedName>
</protein>
<dbReference type="InterPro" id="IPR019546">
    <property type="entry name" value="TAT_signal_bac_arc"/>
</dbReference>
<dbReference type="GO" id="GO:0046872">
    <property type="term" value="F:metal ion binding"/>
    <property type="evidence" value="ECO:0007669"/>
    <property type="project" value="UniProtKB-KW"/>
</dbReference>
<dbReference type="Gene3D" id="3.40.190.10">
    <property type="entry name" value="Periplasmic binding protein-like II"/>
    <property type="match status" value="1"/>
</dbReference>
<feature type="binding site" evidence="2">
    <location>
        <position position="190"/>
    </location>
    <ligand>
        <name>substrate</name>
    </ligand>
</feature>
<dbReference type="PANTHER" id="PTHR33376">
    <property type="match status" value="1"/>
</dbReference>
<evidence type="ECO:0000256" key="4">
    <source>
        <dbReference type="SAM" id="SignalP"/>
    </source>
</evidence>
<name>B3TCR0_9BACT</name>
<dbReference type="InterPro" id="IPR006311">
    <property type="entry name" value="TAT_signal"/>
</dbReference>
<keyword evidence="3" id="KW-0479">Metal-binding</keyword>
<proteinExistence type="predicted"/>
<feature type="binding site" evidence="3">
    <location>
        <position position="253"/>
    </location>
    <ligand>
        <name>substrate</name>
    </ligand>
</feature>
<gene>
    <name evidence="5" type="ORF">ALOHA_HF4000APKG2098ctg27</name>
</gene>
<dbReference type="NCBIfam" id="TIGR01409">
    <property type="entry name" value="TAT_signal_seq"/>
    <property type="match status" value="1"/>
</dbReference>
<dbReference type="AlphaFoldDB" id="B3TCR0"/>
<feature type="binding site" evidence="3">
    <location>
        <position position="227"/>
    </location>
    <ligand>
        <name>substrate</name>
    </ligand>
</feature>
<dbReference type="EMBL" id="EU016673">
    <property type="protein sequence ID" value="ABZ10369.1"/>
    <property type="molecule type" value="Genomic_DNA"/>
</dbReference>
<organism evidence="5">
    <name type="scientific">uncultured marine bacterium HF4000_APKG2098</name>
    <dbReference type="NCBI Taxonomy" id="455614"/>
    <lineage>
        <taxon>Bacteria</taxon>
        <taxon>environmental samples</taxon>
    </lineage>
</organism>
<dbReference type="GO" id="GO:0055085">
    <property type="term" value="P:transmembrane transport"/>
    <property type="evidence" value="ECO:0007669"/>
    <property type="project" value="InterPro"/>
</dbReference>
<dbReference type="PANTHER" id="PTHR33376:SF5">
    <property type="entry name" value="EXTRACYTOPLASMIC SOLUTE RECEPTOR PROTEIN"/>
    <property type="match status" value="1"/>
</dbReference>
<sequence length="381" mass="41881">MSKKDETLKGIKTPSRRKFFKAAAATGAVAAVTLAMPSIAKAATTLKVQAAWGGGIFLENAQAYVKRVNEMSGGALKLDLLPVNSVVKTSQMQDAVHRGVLDGCHYVPAYWYSKAVSASLFGTGPCWGWSAQELLGWIHYGGGKELYTELMGNLGLNLVGFFNSPMPAQPMGWFKEQIKDASQLKGLKYRTVGLAADVLGEMGLSVVQLPGGEIQPAMKSGLIDAAEFNNPTSDSDFGMQDVSKHYHLASFHQSQEAFEIAFNKKTFDGLAPELQKILEYASEAENSNFYWHNTLRYADDLVKLKNKLGVNIYRTPDSIMAAQLKAWDVIVDKFNKADPFFKKVVISQKAYAKKVMAYLLLNSPDYGMAYKHYFGEPAKAI</sequence>
<dbReference type="InterPro" id="IPR038404">
    <property type="entry name" value="TRAP_DctP_sf"/>
</dbReference>
<evidence type="ECO:0000313" key="5">
    <source>
        <dbReference type="EMBL" id="ABZ10369.1"/>
    </source>
</evidence>